<evidence type="ECO:0000256" key="8">
    <source>
        <dbReference type="ARBA" id="ARBA00038436"/>
    </source>
</evidence>
<dbReference type="InterPro" id="IPR007387">
    <property type="entry name" value="TRAP_DctQ"/>
</dbReference>
<dbReference type="PANTHER" id="PTHR35011">
    <property type="entry name" value="2,3-DIKETO-L-GULONATE TRAP TRANSPORTER SMALL PERMEASE PROTEIN YIAM"/>
    <property type="match status" value="1"/>
</dbReference>
<evidence type="ECO:0000256" key="1">
    <source>
        <dbReference type="ARBA" id="ARBA00004429"/>
    </source>
</evidence>
<evidence type="ECO:0000256" key="2">
    <source>
        <dbReference type="ARBA" id="ARBA00022448"/>
    </source>
</evidence>
<evidence type="ECO:0000256" key="5">
    <source>
        <dbReference type="ARBA" id="ARBA00022692"/>
    </source>
</evidence>
<evidence type="ECO:0000313" key="12">
    <source>
        <dbReference type="Proteomes" id="UP000241808"/>
    </source>
</evidence>
<feature type="transmembrane region" description="Helical" evidence="9">
    <location>
        <begin position="92"/>
        <end position="111"/>
    </location>
</feature>
<evidence type="ECO:0000313" key="11">
    <source>
        <dbReference type="EMBL" id="PTM61510.1"/>
    </source>
</evidence>
<sequence>MQGLLSISRVIDAINTAIGRAVSWLILVAVIISAGNAIIRKVFSTSSNAWLEAQWYLFGAVFMLCAAWTLLANEHIRIDVVNSLFPKRVRNWIDVVGHTLFLMPFCILLLIDSWPFFLKSYSQNEQSMNAGGLVVWPAKFLVVAGFVLLLFQGISELIKRIAIMRGELEDVQGGGHHEMAEAEAARLLEVAKAQGLLDAAKK</sequence>
<keyword evidence="7 9" id="KW-0472">Membrane</keyword>
<feature type="domain" description="Tripartite ATP-independent periplasmic transporters DctQ component" evidence="10">
    <location>
        <begin position="31"/>
        <end position="161"/>
    </location>
</feature>
<dbReference type="GO" id="GO:0005886">
    <property type="term" value="C:plasma membrane"/>
    <property type="evidence" value="ECO:0007669"/>
    <property type="project" value="UniProtKB-SubCell"/>
</dbReference>
<dbReference type="OrthoDB" id="9794346at2"/>
<evidence type="ECO:0000259" key="10">
    <source>
        <dbReference type="Pfam" id="PF04290"/>
    </source>
</evidence>
<dbReference type="PANTHER" id="PTHR35011:SF4">
    <property type="entry name" value="SLL1102 PROTEIN"/>
    <property type="match status" value="1"/>
</dbReference>
<organism evidence="11 12">
    <name type="scientific">Phreatobacter oligotrophus</name>
    <dbReference type="NCBI Taxonomy" id="1122261"/>
    <lineage>
        <taxon>Bacteria</taxon>
        <taxon>Pseudomonadati</taxon>
        <taxon>Pseudomonadota</taxon>
        <taxon>Alphaproteobacteria</taxon>
        <taxon>Hyphomicrobiales</taxon>
        <taxon>Phreatobacteraceae</taxon>
        <taxon>Phreatobacter</taxon>
    </lineage>
</organism>
<feature type="transmembrane region" description="Helical" evidence="9">
    <location>
        <begin position="55"/>
        <end position="72"/>
    </location>
</feature>
<dbReference type="EMBL" id="PZZL01000001">
    <property type="protein sequence ID" value="PTM61510.1"/>
    <property type="molecule type" value="Genomic_DNA"/>
</dbReference>
<keyword evidence="3" id="KW-1003">Cell membrane</keyword>
<evidence type="ECO:0000256" key="6">
    <source>
        <dbReference type="ARBA" id="ARBA00022989"/>
    </source>
</evidence>
<protein>
    <recommendedName>
        <fullName evidence="9">TRAP transporter small permease protein</fullName>
    </recommendedName>
</protein>
<evidence type="ECO:0000256" key="7">
    <source>
        <dbReference type="ARBA" id="ARBA00023136"/>
    </source>
</evidence>
<proteinExistence type="inferred from homology"/>
<dbReference type="RefSeq" id="WP_108173978.1">
    <property type="nucleotide sequence ID" value="NZ_PZZL01000001.1"/>
</dbReference>
<comment type="similarity">
    <text evidence="8 9">Belongs to the TRAP transporter small permease family.</text>
</comment>
<dbReference type="GO" id="GO:0022857">
    <property type="term" value="F:transmembrane transporter activity"/>
    <property type="evidence" value="ECO:0007669"/>
    <property type="project" value="UniProtKB-UniRule"/>
</dbReference>
<evidence type="ECO:0000256" key="9">
    <source>
        <dbReference type="RuleBase" id="RU369079"/>
    </source>
</evidence>
<comment type="subunit">
    <text evidence="9">The complex comprises the extracytoplasmic solute receptor protein and the two transmembrane proteins.</text>
</comment>
<evidence type="ECO:0000256" key="3">
    <source>
        <dbReference type="ARBA" id="ARBA00022475"/>
    </source>
</evidence>
<dbReference type="Proteomes" id="UP000241808">
    <property type="component" value="Unassembled WGS sequence"/>
</dbReference>
<evidence type="ECO:0000256" key="4">
    <source>
        <dbReference type="ARBA" id="ARBA00022519"/>
    </source>
</evidence>
<keyword evidence="4 9" id="KW-0997">Cell inner membrane</keyword>
<dbReference type="InterPro" id="IPR055348">
    <property type="entry name" value="DctQ"/>
</dbReference>
<keyword evidence="12" id="KW-1185">Reference proteome</keyword>
<name>A0A2T4ZHP1_9HYPH</name>
<comment type="function">
    <text evidence="9">Part of the tripartite ATP-independent periplasmic (TRAP) transport system.</text>
</comment>
<accession>A0A2T4ZHP1</accession>
<keyword evidence="6 9" id="KW-1133">Transmembrane helix</keyword>
<keyword evidence="5 9" id="KW-0812">Transmembrane</keyword>
<keyword evidence="2 9" id="KW-0813">Transport</keyword>
<comment type="caution">
    <text evidence="11">The sequence shown here is derived from an EMBL/GenBank/DDBJ whole genome shotgun (WGS) entry which is preliminary data.</text>
</comment>
<gene>
    <name evidence="11" type="ORF">C8P69_101179</name>
</gene>
<feature type="transmembrane region" description="Helical" evidence="9">
    <location>
        <begin position="21"/>
        <end position="43"/>
    </location>
</feature>
<feature type="transmembrane region" description="Helical" evidence="9">
    <location>
        <begin position="131"/>
        <end position="151"/>
    </location>
</feature>
<reference evidence="11 12" key="1">
    <citation type="submission" date="2018-04" db="EMBL/GenBank/DDBJ databases">
        <title>Genomic Encyclopedia of Archaeal and Bacterial Type Strains, Phase II (KMG-II): from individual species to whole genera.</title>
        <authorList>
            <person name="Goeker M."/>
        </authorList>
    </citation>
    <scope>NUCLEOTIDE SEQUENCE [LARGE SCALE GENOMIC DNA]</scope>
    <source>
        <strain evidence="11 12">DSM 25521</strain>
    </source>
</reference>
<comment type="subcellular location">
    <subcellularLocation>
        <location evidence="1 9">Cell inner membrane</location>
        <topology evidence="1 9">Multi-pass membrane protein</topology>
    </subcellularLocation>
</comment>
<dbReference type="Pfam" id="PF04290">
    <property type="entry name" value="DctQ"/>
    <property type="match status" value="1"/>
</dbReference>
<dbReference type="AlphaFoldDB" id="A0A2T4ZHP1"/>